<feature type="chain" id="PRO_5014095001" description="Knottins-like domain-containing protein" evidence="2">
    <location>
        <begin position="28"/>
        <end position="80"/>
    </location>
</feature>
<reference evidence="4 5" key="1">
    <citation type="journal article" date="2010" name="Nature">
        <title>Genome sequencing and analysis of the model grass Brachypodium distachyon.</title>
        <authorList>
            <consortium name="International Brachypodium Initiative"/>
        </authorList>
    </citation>
    <scope>NUCLEOTIDE SEQUENCE [LARGE SCALE GENOMIC DNA]</scope>
    <source>
        <strain evidence="4">Bd21</strain>
        <strain evidence="5">cv. Bd21</strain>
    </source>
</reference>
<feature type="signal peptide" evidence="2">
    <location>
        <begin position="1"/>
        <end position="27"/>
    </location>
</feature>
<dbReference type="SUPFAM" id="SSF57095">
    <property type="entry name" value="Scorpion toxin-like"/>
    <property type="match status" value="1"/>
</dbReference>
<evidence type="ECO:0000256" key="2">
    <source>
        <dbReference type="SAM" id="SignalP"/>
    </source>
</evidence>
<dbReference type="Proteomes" id="UP000008810">
    <property type="component" value="Chromosome 3"/>
</dbReference>
<keyword evidence="2" id="KW-0732">Signal</keyword>
<reference evidence="4" key="2">
    <citation type="submission" date="2017-06" db="EMBL/GenBank/DDBJ databases">
        <title>WGS assembly of Brachypodium distachyon.</title>
        <authorList>
            <consortium name="The International Brachypodium Initiative"/>
            <person name="Lucas S."/>
            <person name="Harmon-Smith M."/>
            <person name="Lail K."/>
            <person name="Tice H."/>
            <person name="Grimwood J."/>
            <person name="Bruce D."/>
            <person name="Barry K."/>
            <person name="Shu S."/>
            <person name="Lindquist E."/>
            <person name="Wang M."/>
            <person name="Pitluck S."/>
            <person name="Vogel J.P."/>
            <person name="Garvin D.F."/>
            <person name="Mockler T.C."/>
            <person name="Schmutz J."/>
            <person name="Rokhsar D."/>
            <person name="Bevan M.W."/>
        </authorList>
    </citation>
    <scope>NUCLEOTIDE SEQUENCE</scope>
    <source>
        <strain evidence="4">Bd21</strain>
    </source>
</reference>
<proteinExistence type="predicted"/>
<dbReference type="eggNOG" id="ENOG502R3RE">
    <property type="taxonomic scope" value="Eukaryota"/>
</dbReference>
<reference evidence="5" key="3">
    <citation type="submission" date="2018-08" db="UniProtKB">
        <authorList>
            <consortium name="EnsemblPlants"/>
        </authorList>
    </citation>
    <scope>IDENTIFICATION</scope>
    <source>
        <strain evidence="5">cv. Bd21</strain>
    </source>
</reference>
<evidence type="ECO:0000259" key="3">
    <source>
        <dbReference type="SMART" id="SM00505"/>
    </source>
</evidence>
<gene>
    <name evidence="5" type="primary">LOC100833600</name>
    <name evidence="4" type="ORF">BRADI_3g17842v3</name>
</gene>
<dbReference type="Gene3D" id="3.30.30.10">
    <property type="entry name" value="Knottin, scorpion toxin-like"/>
    <property type="match status" value="1"/>
</dbReference>
<dbReference type="AlphaFoldDB" id="I1I1W9"/>
<accession>I1I1W9</accession>
<dbReference type="GO" id="GO:0006952">
    <property type="term" value="P:defense response"/>
    <property type="evidence" value="ECO:0000318"/>
    <property type="project" value="GO_Central"/>
</dbReference>
<dbReference type="EnsemblPlants" id="KQJ95569">
    <property type="protein sequence ID" value="KQJ95569"/>
    <property type="gene ID" value="BRADI_3g17842v3"/>
</dbReference>
<keyword evidence="6" id="KW-1185">Reference proteome</keyword>
<sequence length="80" mass="8814">MELVKPKVAVCAALLLLLLLSSYDKHGGVVEARLCTGKSQHHSFPCVSDKHCTSDCVREYNGGWTAGYCHWRVCTCQKAC</sequence>
<dbReference type="RefSeq" id="XP_003573541.1">
    <property type="nucleotide sequence ID" value="XM_003573493.3"/>
</dbReference>
<dbReference type="InterPro" id="IPR003614">
    <property type="entry name" value="Knottins"/>
</dbReference>
<evidence type="ECO:0000313" key="5">
    <source>
        <dbReference type="EnsemblPlants" id="KQJ95569"/>
    </source>
</evidence>
<dbReference type="OMA" id="TAGYCHW"/>
<dbReference type="Gramene" id="KQJ95569">
    <property type="protein sequence ID" value="KQJ95569"/>
    <property type="gene ID" value="BRADI_3g17842v3"/>
</dbReference>
<dbReference type="SMART" id="SM00505">
    <property type="entry name" value="Knot1"/>
    <property type="match status" value="1"/>
</dbReference>
<dbReference type="InterPro" id="IPR008176">
    <property type="entry name" value="Defensin_plant"/>
</dbReference>
<name>I1I1W9_BRADI</name>
<evidence type="ECO:0000313" key="4">
    <source>
        <dbReference type="EMBL" id="KQJ95569.1"/>
    </source>
</evidence>
<dbReference type="OrthoDB" id="649415at2759"/>
<dbReference type="KEGG" id="bdi:100833600"/>
<dbReference type="HOGENOM" id="CLU_2562907_0_0_1"/>
<dbReference type="EMBL" id="CM000882">
    <property type="protein sequence ID" value="KQJ95569.1"/>
    <property type="molecule type" value="Genomic_DNA"/>
</dbReference>
<dbReference type="InterPro" id="IPR036574">
    <property type="entry name" value="Scorpion_toxin-like_sf"/>
</dbReference>
<organism evidence="4">
    <name type="scientific">Brachypodium distachyon</name>
    <name type="common">Purple false brome</name>
    <name type="synonym">Trachynia distachya</name>
    <dbReference type="NCBI Taxonomy" id="15368"/>
    <lineage>
        <taxon>Eukaryota</taxon>
        <taxon>Viridiplantae</taxon>
        <taxon>Streptophyta</taxon>
        <taxon>Embryophyta</taxon>
        <taxon>Tracheophyta</taxon>
        <taxon>Spermatophyta</taxon>
        <taxon>Magnoliopsida</taxon>
        <taxon>Liliopsida</taxon>
        <taxon>Poales</taxon>
        <taxon>Poaceae</taxon>
        <taxon>BOP clade</taxon>
        <taxon>Pooideae</taxon>
        <taxon>Stipodae</taxon>
        <taxon>Brachypodieae</taxon>
        <taxon>Brachypodium</taxon>
    </lineage>
</organism>
<dbReference type="Pfam" id="PF00304">
    <property type="entry name" value="Gamma-thionin"/>
    <property type="match status" value="1"/>
</dbReference>
<keyword evidence="1" id="KW-1015">Disulfide bond</keyword>
<protein>
    <recommendedName>
        <fullName evidence="3">Knottins-like domain-containing protein</fullName>
    </recommendedName>
</protein>
<evidence type="ECO:0000313" key="6">
    <source>
        <dbReference type="Proteomes" id="UP000008810"/>
    </source>
</evidence>
<evidence type="ECO:0000256" key="1">
    <source>
        <dbReference type="ARBA" id="ARBA00023157"/>
    </source>
</evidence>
<dbReference type="GeneID" id="100833600"/>
<feature type="domain" description="Knottins-like" evidence="3">
    <location>
        <begin position="34"/>
        <end position="80"/>
    </location>
</feature>
<dbReference type="PROSITE" id="PS00940">
    <property type="entry name" value="GAMMA_THIONIN"/>
    <property type="match status" value="1"/>
</dbReference>